<reference evidence="1" key="2">
    <citation type="submission" date="2022-06" db="UniProtKB">
        <authorList>
            <consortium name="EnsemblMetazoa"/>
        </authorList>
    </citation>
    <scope>IDENTIFICATION</scope>
    <source>
        <strain evidence="1">DF5081</strain>
    </source>
</reference>
<evidence type="ECO:0000313" key="2">
    <source>
        <dbReference type="Proteomes" id="UP000005237"/>
    </source>
</evidence>
<dbReference type="AlphaFoldDB" id="A0A8R1INZ1"/>
<sequence length="98" mass="10804">MATDLTGASKGLHRLAYCQIDIRSFKSQELDLLAVNSCCKAITIQEKKRKEGQWIVSSGAELICTLHEAQEGGNSFWIHEDLTGSETTSDSSLPWKSC</sequence>
<reference evidence="2" key="1">
    <citation type="submission" date="2010-08" db="EMBL/GenBank/DDBJ databases">
        <authorList>
            <consortium name="Caenorhabditis japonica Sequencing Consortium"/>
            <person name="Wilson R.K."/>
        </authorList>
    </citation>
    <scope>NUCLEOTIDE SEQUENCE [LARGE SCALE GENOMIC DNA]</scope>
    <source>
        <strain evidence="2">DF5081</strain>
    </source>
</reference>
<protein>
    <submittedName>
        <fullName evidence="1">Uncharacterized protein</fullName>
    </submittedName>
</protein>
<name>A0A8R1INZ1_CAEJA</name>
<proteinExistence type="predicted"/>
<organism evidence="1 2">
    <name type="scientific">Caenorhabditis japonica</name>
    <dbReference type="NCBI Taxonomy" id="281687"/>
    <lineage>
        <taxon>Eukaryota</taxon>
        <taxon>Metazoa</taxon>
        <taxon>Ecdysozoa</taxon>
        <taxon>Nematoda</taxon>
        <taxon>Chromadorea</taxon>
        <taxon>Rhabditida</taxon>
        <taxon>Rhabditina</taxon>
        <taxon>Rhabditomorpha</taxon>
        <taxon>Rhabditoidea</taxon>
        <taxon>Rhabditidae</taxon>
        <taxon>Peloderinae</taxon>
        <taxon>Caenorhabditis</taxon>
    </lineage>
</organism>
<dbReference type="Proteomes" id="UP000005237">
    <property type="component" value="Unassembled WGS sequence"/>
</dbReference>
<keyword evidence="2" id="KW-1185">Reference proteome</keyword>
<evidence type="ECO:0000313" key="1">
    <source>
        <dbReference type="EnsemblMetazoa" id="CJA37835.1"/>
    </source>
</evidence>
<dbReference type="EnsemblMetazoa" id="CJA37835.1">
    <property type="protein sequence ID" value="CJA37835.1"/>
    <property type="gene ID" value="WBGene00213682"/>
</dbReference>
<accession>A0A8R1INZ1</accession>